<gene>
    <name evidence="1" type="primary">tagF</name>
    <name evidence="1" type="ORF">E8A74_05850</name>
</gene>
<dbReference type="Pfam" id="PF09867">
    <property type="entry name" value="TagF_N"/>
    <property type="match status" value="1"/>
</dbReference>
<comment type="caution">
    <text evidence="1">The sequence shown here is derived from an EMBL/GenBank/DDBJ whole genome shotgun (WGS) entry which is preliminary data.</text>
</comment>
<evidence type="ECO:0000313" key="1">
    <source>
        <dbReference type="EMBL" id="TKD12131.1"/>
    </source>
</evidence>
<accession>A0A4V5PNF6</accession>
<sequence>MFWRKKKGPSSPPQIGCFGKLPATGDFIRFNAGGDELAAFDRWLGGGLDFAHRALGSSFDAAYQPSVGLFIFHGEGKGDEPPTRGMVGAWAASGDNAGRTYPMVVFASYDYGQLVSAGASLPIALWSLLASSYEVATSGRTLPVDAFVDRVSRIVPPSLDDADAAGAGYRSWLTTQSMKALWETGFGTDAGRFWVLQNVFASVEPFIGQENPKTGLCIRLPLGAGDAYAAAVWMDMTLRLSRWKNTLLNAFWVPQQTMLLHLGPPHVASFRELIAPTGYADHVVELCRPPTVDEPTSRRALGVQLDALVARSELTISGFLDGLSQ</sequence>
<keyword evidence="2" id="KW-1185">Reference proteome</keyword>
<dbReference type="OrthoDB" id="9801841at2"/>
<dbReference type="Proteomes" id="UP000309215">
    <property type="component" value="Unassembled WGS sequence"/>
</dbReference>
<dbReference type="NCBIfam" id="TIGR03373">
    <property type="entry name" value="VI_minor_4"/>
    <property type="match status" value="1"/>
</dbReference>
<protein>
    <submittedName>
        <fullName evidence="1">Type VI secretion system-associated protein TagF</fullName>
    </submittedName>
</protein>
<reference evidence="1 2" key="1">
    <citation type="submission" date="2019-04" db="EMBL/GenBank/DDBJ databases">
        <authorList>
            <person name="Li Y."/>
            <person name="Wang J."/>
        </authorList>
    </citation>
    <scope>NUCLEOTIDE SEQUENCE [LARGE SCALE GENOMIC DNA]</scope>
    <source>
        <strain evidence="1 2">DSM 14668</strain>
    </source>
</reference>
<dbReference type="InterPro" id="IPR017748">
    <property type="entry name" value="TagF"/>
</dbReference>
<evidence type="ECO:0000313" key="2">
    <source>
        <dbReference type="Proteomes" id="UP000309215"/>
    </source>
</evidence>
<organism evidence="1 2">
    <name type="scientific">Polyangium fumosum</name>
    <dbReference type="NCBI Taxonomy" id="889272"/>
    <lineage>
        <taxon>Bacteria</taxon>
        <taxon>Pseudomonadati</taxon>
        <taxon>Myxococcota</taxon>
        <taxon>Polyangia</taxon>
        <taxon>Polyangiales</taxon>
        <taxon>Polyangiaceae</taxon>
        <taxon>Polyangium</taxon>
    </lineage>
</organism>
<name>A0A4V5PNF6_9BACT</name>
<dbReference type="RefSeq" id="WP_136928013.1">
    <property type="nucleotide sequence ID" value="NZ_SSMQ01000004.1"/>
</dbReference>
<dbReference type="EMBL" id="SSMQ01000004">
    <property type="protein sequence ID" value="TKD12131.1"/>
    <property type="molecule type" value="Genomic_DNA"/>
</dbReference>
<dbReference type="AlphaFoldDB" id="A0A4V5PNF6"/>
<dbReference type="InterPro" id="IPR038225">
    <property type="entry name" value="TagF_sf"/>
</dbReference>
<dbReference type="Gene3D" id="3.40.1730.10">
    <property type="entry name" value="pa0076 domain"/>
    <property type="match status" value="1"/>
</dbReference>
<proteinExistence type="predicted"/>